<dbReference type="RefSeq" id="WP_066134184.1">
    <property type="nucleotide sequence ID" value="NZ_CP014525.1"/>
</dbReference>
<accession>A0A143DCZ9</accession>
<dbReference type="PROSITE" id="PS51257">
    <property type="entry name" value="PROKAR_LIPOPROTEIN"/>
    <property type="match status" value="1"/>
</dbReference>
<keyword evidence="2" id="KW-1185">Reference proteome</keyword>
<dbReference type="STRING" id="1549855.AY555_04940"/>
<evidence type="ECO:0000313" key="2">
    <source>
        <dbReference type="Proteomes" id="UP000076066"/>
    </source>
</evidence>
<name>A0A143DCZ9_9PROT</name>
<dbReference type="OrthoDB" id="6400670at2"/>
<dbReference type="KEGG" id="hjo:AY555_04940"/>
<dbReference type="GeneID" id="53316497"/>
<protein>
    <recommendedName>
        <fullName evidence="3">HTH marR-type domain-containing protein</fullName>
    </recommendedName>
</protein>
<reference evidence="1 2" key="1">
    <citation type="submission" date="2016-02" db="EMBL/GenBank/DDBJ databases">
        <title>Complete Genome of H5569, the type strain of the newly described species Haematospirillium jordaniae.</title>
        <authorList>
            <person name="Nicholson A.C."/>
            <person name="Humrighouse B.W."/>
            <person name="Loparov V."/>
            <person name="McQuiston J.R."/>
        </authorList>
    </citation>
    <scope>NUCLEOTIDE SEQUENCE [LARGE SCALE GENOMIC DNA]</scope>
    <source>
        <strain evidence="1 2">H5569</strain>
    </source>
</reference>
<evidence type="ECO:0000313" key="1">
    <source>
        <dbReference type="EMBL" id="AMW34631.1"/>
    </source>
</evidence>
<dbReference type="EMBL" id="CP014525">
    <property type="protein sequence ID" value="AMW34631.1"/>
    <property type="molecule type" value="Genomic_DNA"/>
</dbReference>
<organism evidence="1 2">
    <name type="scientific">Haematospirillum jordaniae</name>
    <dbReference type="NCBI Taxonomy" id="1549855"/>
    <lineage>
        <taxon>Bacteria</taxon>
        <taxon>Pseudomonadati</taxon>
        <taxon>Pseudomonadota</taxon>
        <taxon>Alphaproteobacteria</taxon>
        <taxon>Rhodospirillales</taxon>
        <taxon>Novispirillaceae</taxon>
        <taxon>Haematospirillum</taxon>
    </lineage>
</organism>
<evidence type="ECO:0008006" key="3">
    <source>
        <dbReference type="Google" id="ProtNLM"/>
    </source>
</evidence>
<proteinExistence type="predicted"/>
<dbReference type="Gene3D" id="1.10.10.10">
    <property type="entry name" value="Winged helix-like DNA-binding domain superfamily/Winged helix DNA-binding domain"/>
    <property type="match status" value="1"/>
</dbReference>
<dbReference type="Proteomes" id="UP000076066">
    <property type="component" value="Chromosome"/>
</dbReference>
<dbReference type="SUPFAM" id="SSF46785">
    <property type="entry name" value="Winged helix' DNA-binding domain"/>
    <property type="match status" value="1"/>
</dbReference>
<sequence length="98" mass="10870">MLFKTIDPDIPLNSVIVFVQACLGHTKDVCFRDLARQLRTSTPTIGRQVAVLAESAGGLGLVRTKPDQDDARRRIILLSPKGETIREQLVDRHGRLHG</sequence>
<dbReference type="InterPro" id="IPR036390">
    <property type="entry name" value="WH_DNA-bd_sf"/>
</dbReference>
<dbReference type="AlphaFoldDB" id="A0A143DCZ9"/>
<dbReference type="InterPro" id="IPR036388">
    <property type="entry name" value="WH-like_DNA-bd_sf"/>
</dbReference>
<gene>
    <name evidence="1" type="ORF">AY555_04940</name>
</gene>